<dbReference type="InterPro" id="IPR034164">
    <property type="entry name" value="Pepsin-like_dom"/>
</dbReference>
<dbReference type="CDD" id="cd05471">
    <property type="entry name" value="pepsin_like"/>
    <property type="match status" value="1"/>
</dbReference>
<feature type="domain" description="Peptidase A1" evidence="6">
    <location>
        <begin position="97"/>
        <end position="457"/>
    </location>
</feature>
<dbReference type="InterPro" id="IPR001461">
    <property type="entry name" value="Aspartic_peptidase_A1"/>
</dbReference>
<proteinExistence type="inferred from homology"/>
<feature type="chain" id="PRO_5001700568" evidence="5">
    <location>
        <begin position="19"/>
        <end position="477"/>
    </location>
</feature>
<feature type="active site" evidence="3">
    <location>
        <position position="352"/>
    </location>
</feature>
<dbReference type="AlphaFoldDB" id="A0A074VD78"/>
<keyword evidence="5" id="KW-0732">Signal</keyword>
<dbReference type="STRING" id="1043003.A0A074VD78"/>
<dbReference type="PROSITE" id="PS00141">
    <property type="entry name" value="ASP_PROTEASE"/>
    <property type="match status" value="1"/>
</dbReference>
<dbReference type="PANTHER" id="PTHR47966:SF47">
    <property type="entry name" value="ENDOPEPTIDASE, PUTATIVE (AFU_ORTHOLOGUE AFUA_3G01220)-RELATED"/>
    <property type="match status" value="1"/>
</dbReference>
<organism evidence="7 8">
    <name type="scientific">Aureobasidium melanogenum (strain CBS 110374)</name>
    <name type="common">Aureobasidium pullulans var. melanogenum</name>
    <dbReference type="NCBI Taxonomy" id="1043003"/>
    <lineage>
        <taxon>Eukaryota</taxon>
        <taxon>Fungi</taxon>
        <taxon>Dikarya</taxon>
        <taxon>Ascomycota</taxon>
        <taxon>Pezizomycotina</taxon>
        <taxon>Dothideomycetes</taxon>
        <taxon>Dothideomycetidae</taxon>
        <taxon>Dothideales</taxon>
        <taxon>Saccotheciaceae</taxon>
        <taxon>Aureobasidium</taxon>
    </lineage>
</organism>
<comment type="similarity">
    <text evidence="1 4">Belongs to the peptidase A1 family.</text>
</comment>
<dbReference type="GO" id="GO:0006508">
    <property type="term" value="P:proteolysis"/>
    <property type="evidence" value="ECO:0007669"/>
    <property type="project" value="UniProtKB-KW"/>
</dbReference>
<dbReference type="Pfam" id="PF00026">
    <property type="entry name" value="Asp"/>
    <property type="match status" value="1"/>
</dbReference>
<dbReference type="InterPro" id="IPR001969">
    <property type="entry name" value="Aspartic_peptidase_AS"/>
</dbReference>
<evidence type="ECO:0000256" key="5">
    <source>
        <dbReference type="SAM" id="SignalP"/>
    </source>
</evidence>
<dbReference type="Proteomes" id="UP000030672">
    <property type="component" value="Unassembled WGS sequence"/>
</dbReference>
<keyword evidence="2 4" id="KW-0064">Aspartyl protease</keyword>
<dbReference type="GeneID" id="63922184"/>
<feature type="signal peptide" evidence="5">
    <location>
        <begin position="1"/>
        <end position="18"/>
    </location>
</feature>
<name>A0A074VD78_AURM1</name>
<keyword evidence="8" id="KW-1185">Reference proteome</keyword>
<evidence type="ECO:0000256" key="3">
    <source>
        <dbReference type="PIRSR" id="PIRSR601461-1"/>
    </source>
</evidence>
<protein>
    <submittedName>
        <fullName evidence="7">Acid protease</fullName>
    </submittedName>
</protein>
<feature type="active site" evidence="3">
    <location>
        <position position="113"/>
    </location>
</feature>
<evidence type="ECO:0000259" key="6">
    <source>
        <dbReference type="PROSITE" id="PS51767"/>
    </source>
</evidence>
<dbReference type="PANTHER" id="PTHR47966">
    <property type="entry name" value="BETA-SITE APP-CLEAVING ENZYME, ISOFORM A-RELATED"/>
    <property type="match status" value="1"/>
</dbReference>
<evidence type="ECO:0000256" key="4">
    <source>
        <dbReference type="RuleBase" id="RU000454"/>
    </source>
</evidence>
<dbReference type="PRINTS" id="PR00792">
    <property type="entry name" value="PEPSIN"/>
</dbReference>
<accession>A0A074VD78</accession>
<dbReference type="HOGENOM" id="CLU_035052_1_0_1"/>
<evidence type="ECO:0000313" key="8">
    <source>
        <dbReference type="Proteomes" id="UP000030672"/>
    </source>
</evidence>
<evidence type="ECO:0000313" key="7">
    <source>
        <dbReference type="EMBL" id="KEQ58615.1"/>
    </source>
</evidence>
<gene>
    <name evidence="7" type="ORF">M437DRAFT_88384</name>
</gene>
<sequence>MRFIEAAVLAALTVPIAARDNFDFRVNQPRRLVAVQKPSPNRVTGHTIPLARANAKTNSLSAGYLQAIRSGRHVDGVFSRLQNGTTDLLSVGAGSVFLASLGAGGETFEVVIDTGSSDTWLVNSQFTCVDPSDSEVIDEAECAFGPTYSLSSTAQQVPNRNFNISYADGERLNGEIITEDLTFAGLTVENQTMGLVTVAGWYGDGTSSGLVGLAYASLTNQYSGSDPAQDIPGFNIPYNPLLTSMFVQNITAPIFSIALDRDVTQSAQSAGGVLAVGGIPNIPHGKSWAVANISVVSIDSSTGPTEEYQFYSIEVDGWAVSKNWNASFDVAMTGNPKKTPLIGAPTYNTIVDSGTSLIYAPTDVVSALAAAFSPPAVLSSSYGLYTVACNATVPLFGVTISKKVFYINPLDLIIDTGAGFCVTGVQDNGGGMTIIGDTFMRNVLTVFDVGAAQVRFSARECQLSNGTITLGGKADYF</sequence>
<dbReference type="RefSeq" id="XP_040875638.1">
    <property type="nucleotide sequence ID" value="XM_041028811.1"/>
</dbReference>
<dbReference type="GO" id="GO:0000324">
    <property type="term" value="C:fungal-type vacuole"/>
    <property type="evidence" value="ECO:0007669"/>
    <property type="project" value="TreeGrafter"/>
</dbReference>
<keyword evidence="4 7" id="KW-0645">Protease</keyword>
<dbReference type="EMBL" id="KL584853">
    <property type="protein sequence ID" value="KEQ58615.1"/>
    <property type="molecule type" value="Genomic_DNA"/>
</dbReference>
<evidence type="ECO:0000256" key="2">
    <source>
        <dbReference type="ARBA" id="ARBA00022750"/>
    </source>
</evidence>
<reference evidence="7 8" key="1">
    <citation type="journal article" date="2014" name="BMC Genomics">
        <title>Genome sequencing of four Aureobasidium pullulans varieties: biotechnological potential, stress tolerance, and description of new species.</title>
        <authorList>
            <person name="Gostin Ar C."/>
            <person name="Ohm R.A."/>
            <person name="Kogej T."/>
            <person name="Sonjak S."/>
            <person name="Turk M."/>
            <person name="Zajc J."/>
            <person name="Zalar P."/>
            <person name="Grube M."/>
            <person name="Sun H."/>
            <person name="Han J."/>
            <person name="Sharma A."/>
            <person name="Chiniquy J."/>
            <person name="Ngan C.Y."/>
            <person name="Lipzen A."/>
            <person name="Barry K."/>
            <person name="Grigoriev I.V."/>
            <person name="Gunde-Cimerman N."/>
        </authorList>
    </citation>
    <scope>NUCLEOTIDE SEQUENCE [LARGE SCALE GENOMIC DNA]</scope>
    <source>
        <strain evidence="7 8">CBS 110374</strain>
    </source>
</reference>
<dbReference type="PROSITE" id="PS51767">
    <property type="entry name" value="PEPTIDASE_A1"/>
    <property type="match status" value="1"/>
</dbReference>
<dbReference type="SUPFAM" id="SSF50630">
    <property type="entry name" value="Acid proteases"/>
    <property type="match status" value="1"/>
</dbReference>
<dbReference type="InterPro" id="IPR021109">
    <property type="entry name" value="Peptidase_aspartic_dom_sf"/>
</dbReference>
<dbReference type="GO" id="GO:0004190">
    <property type="term" value="F:aspartic-type endopeptidase activity"/>
    <property type="evidence" value="ECO:0007669"/>
    <property type="project" value="UniProtKB-KW"/>
</dbReference>
<evidence type="ECO:0000256" key="1">
    <source>
        <dbReference type="ARBA" id="ARBA00007447"/>
    </source>
</evidence>
<dbReference type="InterPro" id="IPR033121">
    <property type="entry name" value="PEPTIDASE_A1"/>
</dbReference>
<dbReference type="Gene3D" id="2.40.70.10">
    <property type="entry name" value="Acid Proteases"/>
    <property type="match status" value="2"/>
</dbReference>
<keyword evidence="4" id="KW-0378">Hydrolase</keyword>